<dbReference type="Pfam" id="PF00155">
    <property type="entry name" value="Aminotran_1_2"/>
    <property type="match status" value="1"/>
</dbReference>
<dbReference type="Gene3D" id="3.90.1150.10">
    <property type="entry name" value="Aspartate Aminotransferase, domain 1"/>
    <property type="match status" value="1"/>
</dbReference>
<comment type="cofactor">
    <cofactor evidence="1 6">
        <name>pyridoxal 5'-phosphate</name>
        <dbReference type="ChEBI" id="CHEBI:597326"/>
    </cofactor>
</comment>
<evidence type="ECO:0000256" key="1">
    <source>
        <dbReference type="ARBA" id="ARBA00001933"/>
    </source>
</evidence>
<dbReference type="InterPro" id="IPR004838">
    <property type="entry name" value="NHTrfase_class1_PyrdxlP-BS"/>
</dbReference>
<sequence length="387" mass="42713">MSTQDFRSERIGFLQQSEIRAMTRECNRLGGINLGQGVCPLPSPPELLEAAAQAVREDLSTYSRFDGVDELRLAIARKLKRYNKIEVDPETELVTTIGSAGAFICALQGLFNPGDEIIVFEPFYGYHVNAIRVAGCVPKVITMKAPDWSFDPEDLERLRTDRTRAVLVNTPGNPSGKVFSRDELGVIADFCKTHDLLGITDEIYEYLVYDGQEHVSLATLPGMFERTITMSGFSKTFAITGWRLGYVAAPAHLAGPMGLVNDLFYICAPTPLQHGLARALEVIGDDYFDEIRKKYKANRDLFCDALVQAGLTPHVPEGSYYILTDVTRFGLNDARASAMHILEKAGVASVAGSAFFATDGGRNLVRFCVAQPREVVEQAAERIQVFK</sequence>
<dbReference type="PANTHER" id="PTHR43807:SF20">
    <property type="entry name" value="FI04487P"/>
    <property type="match status" value="1"/>
</dbReference>
<evidence type="ECO:0000256" key="5">
    <source>
        <dbReference type="ARBA" id="ARBA00022898"/>
    </source>
</evidence>
<comment type="caution">
    <text evidence="8">The sequence shown here is derived from an EMBL/GenBank/DDBJ whole genome shotgun (WGS) entry which is preliminary data.</text>
</comment>
<dbReference type="GO" id="GO:0030170">
    <property type="term" value="F:pyridoxal phosphate binding"/>
    <property type="evidence" value="ECO:0007669"/>
    <property type="project" value="InterPro"/>
</dbReference>
<keyword evidence="4 6" id="KW-0808">Transferase</keyword>
<evidence type="ECO:0000313" key="9">
    <source>
        <dbReference type="Proteomes" id="UP000321046"/>
    </source>
</evidence>
<comment type="similarity">
    <text evidence="2 6">Belongs to the class-I pyridoxal-phosphate-dependent aminotransferase family.</text>
</comment>
<keyword evidence="5" id="KW-0663">Pyridoxal phosphate</keyword>
<organism evidence="8 9">
    <name type="scientific">Lujinxingia vulgaris</name>
    <dbReference type="NCBI Taxonomy" id="2600176"/>
    <lineage>
        <taxon>Bacteria</taxon>
        <taxon>Deltaproteobacteria</taxon>
        <taxon>Bradymonadales</taxon>
        <taxon>Lujinxingiaceae</taxon>
        <taxon>Lujinxingia</taxon>
    </lineage>
</organism>
<dbReference type="Proteomes" id="UP000321046">
    <property type="component" value="Unassembled WGS sequence"/>
</dbReference>
<dbReference type="PANTHER" id="PTHR43807">
    <property type="entry name" value="FI04487P"/>
    <property type="match status" value="1"/>
</dbReference>
<name>A0A5C6X0I7_9DELT</name>
<dbReference type="GO" id="GO:0005737">
    <property type="term" value="C:cytoplasm"/>
    <property type="evidence" value="ECO:0007669"/>
    <property type="project" value="TreeGrafter"/>
</dbReference>
<dbReference type="InterPro" id="IPR004839">
    <property type="entry name" value="Aminotransferase_I/II_large"/>
</dbReference>
<evidence type="ECO:0000259" key="7">
    <source>
        <dbReference type="Pfam" id="PF00155"/>
    </source>
</evidence>
<keyword evidence="3 6" id="KW-0032">Aminotransferase</keyword>
<dbReference type="FunFam" id="3.40.640.10:FF:000033">
    <property type="entry name" value="Aspartate aminotransferase"/>
    <property type="match status" value="1"/>
</dbReference>
<evidence type="ECO:0000313" key="8">
    <source>
        <dbReference type="EMBL" id="TXD33648.1"/>
    </source>
</evidence>
<dbReference type="GO" id="GO:0016212">
    <property type="term" value="F:kynurenine-oxoglutarate transaminase activity"/>
    <property type="evidence" value="ECO:0007669"/>
    <property type="project" value="TreeGrafter"/>
</dbReference>
<feature type="domain" description="Aminotransferase class I/classII large" evidence="7">
    <location>
        <begin position="32"/>
        <end position="383"/>
    </location>
</feature>
<dbReference type="SUPFAM" id="SSF53383">
    <property type="entry name" value="PLP-dependent transferases"/>
    <property type="match status" value="1"/>
</dbReference>
<protein>
    <recommendedName>
        <fullName evidence="6">Aminotransferase</fullName>
        <ecNumber evidence="6">2.6.1.-</ecNumber>
    </recommendedName>
</protein>
<dbReference type="AlphaFoldDB" id="A0A5C6X0I7"/>
<evidence type="ECO:0000256" key="4">
    <source>
        <dbReference type="ARBA" id="ARBA00022679"/>
    </source>
</evidence>
<dbReference type="EC" id="2.6.1.-" evidence="6"/>
<dbReference type="CDD" id="cd00609">
    <property type="entry name" value="AAT_like"/>
    <property type="match status" value="1"/>
</dbReference>
<dbReference type="InterPro" id="IPR015421">
    <property type="entry name" value="PyrdxlP-dep_Trfase_major"/>
</dbReference>
<dbReference type="PROSITE" id="PS00105">
    <property type="entry name" value="AA_TRANSFER_CLASS_1"/>
    <property type="match status" value="1"/>
</dbReference>
<evidence type="ECO:0000256" key="3">
    <source>
        <dbReference type="ARBA" id="ARBA00022576"/>
    </source>
</evidence>
<gene>
    <name evidence="8" type="ORF">FRC96_15820</name>
</gene>
<evidence type="ECO:0000256" key="6">
    <source>
        <dbReference type="RuleBase" id="RU000481"/>
    </source>
</evidence>
<dbReference type="EMBL" id="VOSL01000060">
    <property type="protein sequence ID" value="TXD33648.1"/>
    <property type="molecule type" value="Genomic_DNA"/>
</dbReference>
<proteinExistence type="inferred from homology"/>
<reference evidence="8 9" key="1">
    <citation type="submission" date="2019-08" db="EMBL/GenBank/DDBJ databases">
        <title>Bradymonadales sp. TMQ2.</title>
        <authorList>
            <person name="Liang Q."/>
        </authorList>
    </citation>
    <scope>NUCLEOTIDE SEQUENCE [LARGE SCALE GENOMIC DNA]</scope>
    <source>
        <strain evidence="8 9">TMQ2</strain>
    </source>
</reference>
<dbReference type="InterPro" id="IPR051326">
    <property type="entry name" value="Kynurenine-oxoglutarate_AT"/>
</dbReference>
<dbReference type="OrthoDB" id="9804474at2"/>
<dbReference type="RefSeq" id="WP_146975856.1">
    <property type="nucleotide sequence ID" value="NZ_VOSL01000060.1"/>
</dbReference>
<dbReference type="InterPro" id="IPR015422">
    <property type="entry name" value="PyrdxlP-dep_Trfase_small"/>
</dbReference>
<dbReference type="InterPro" id="IPR015424">
    <property type="entry name" value="PyrdxlP-dep_Trfase"/>
</dbReference>
<evidence type="ECO:0000256" key="2">
    <source>
        <dbReference type="ARBA" id="ARBA00007441"/>
    </source>
</evidence>
<dbReference type="Gene3D" id="3.40.640.10">
    <property type="entry name" value="Type I PLP-dependent aspartate aminotransferase-like (Major domain)"/>
    <property type="match status" value="1"/>
</dbReference>
<accession>A0A5C6X0I7</accession>